<name>W4K8P8_HETIT</name>
<dbReference type="HOGENOM" id="CLU_2677746_0_0_1"/>
<proteinExistence type="predicted"/>
<gene>
    <name evidence="1" type="ORF">HETIRDRAFT_409369</name>
</gene>
<organism evidence="1 2">
    <name type="scientific">Heterobasidion irregulare (strain TC 32-1)</name>
    <dbReference type="NCBI Taxonomy" id="747525"/>
    <lineage>
        <taxon>Eukaryota</taxon>
        <taxon>Fungi</taxon>
        <taxon>Dikarya</taxon>
        <taxon>Basidiomycota</taxon>
        <taxon>Agaricomycotina</taxon>
        <taxon>Agaricomycetes</taxon>
        <taxon>Russulales</taxon>
        <taxon>Bondarzewiaceae</taxon>
        <taxon>Heterobasidion</taxon>
        <taxon>Heterobasidion annosum species complex</taxon>
    </lineage>
</organism>
<keyword evidence="2" id="KW-1185">Reference proteome</keyword>
<protein>
    <submittedName>
        <fullName evidence="1">Uncharacterized protein</fullName>
    </submittedName>
</protein>
<feature type="non-terminal residue" evidence="1">
    <location>
        <position position="75"/>
    </location>
</feature>
<evidence type="ECO:0000313" key="1">
    <source>
        <dbReference type="EMBL" id="ETW81436.1"/>
    </source>
</evidence>
<dbReference type="KEGG" id="hir:HETIRDRAFT_409369"/>
<dbReference type="RefSeq" id="XP_009546083.1">
    <property type="nucleotide sequence ID" value="XM_009547788.1"/>
</dbReference>
<dbReference type="InParanoid" id="W4K8P8"/>
<dbReference type="EMBL" id="KI925458">
    <property type="protein sequence ID" value="ETW81436.1"/>
    <property type="molecule type" value="Genomic_DNA"/>
</dbReference>
<reference evidence="1 2" key="1">
    <citation type="journal article" date="2012" name="New Phytol.">
        <title>Insight into trade-off between wood decay and parasitism from the genome of a fungal forest pathogen.</title>
        <authorList>
            <person name="Olson A."/>
            <person name="Aerts A."/>
            <person name="Asiegbu F."/>
            <person name="Belbahri L."/>
            <person name="Bouzid O."/>
            <person name="Broberg A."/>
            <person name="Canback B."/>
            <person name="Coutinho P.M."/>
            <person name="Cullen D."/>
            <person name="Dalman K."/>
            <person name="Deflorio G."/>
            <person name="van Diepen L.T."/>
            <person name="Dunand C."/>
            <person name="Duplessis S."/>
            <person name="Durling M."/>
            <person name="Gonthier P."/>
            <person name="Grimwood J."/>
            <person name="Fossdal C.G."/>
            <person name="Hansson D."/>
            <person name="Henrissat B."/>
            <person name="Hietala A."/>
            <person name="Himmelstrand K."/>
            <person name="Hoffmeister D."/>
            <person name="Hogberg N."/>
            <person name="James T.Y."/>
            <person name="Karlsson M."/>
            <person name="Kohler A."/>
            <person name="Kues U."/>
            <person name="Lee Y.H."/>
            <person name="Lin Y.C."/>
            <person name="Lind M."/>
            <person name="Lindquist E."/>
            <person name="Lombard V."/>
            <person name="Lucas S."/>
            <person name="Lunden K."/>
            <person name="Morin E."/>
            <person name="Murat C."/>
            <person name="Park J."/>
            <person name="Raffaello T."/>
            <person name="Rouze P."/>
            <person name="Salamov A."/>
            <person name="Schmutz J."/>
            <person name="Solheim H."/>
            <person name="Stahlberg J."/>
            <person name="Velez H."/>
            <person name="de Vries R.P."/>
            <person name="Wiebenga A."/>
            <person name="Woodward S."/>
            <person name="Yakovlev I."/>
            <person name="Garbelotto M."/>
            <person name="Martin F."/>
            <person name="Grigoriev I.V."/>
            <person name="Stenlid J."/>
        </authorList>
    </citation>
    <scope>NUCLEOTIDE SEQUENCE [LARGE SCALE GENOMIC DNA]</scope>
    <source>
        <strain evidence="1 2">TC 32-1</strain>
    </source>
</reference>
<dbReference type="Proteomes" id="UP000030671">
    <property type="component" value="Unassembled WGS sequence"/>
</dbReference>
<accession>W4K8P8</accession>
<dbReference type="AlphaFoldDB" id="W4K8P8"/>
<evidence type="ECO:0000313" key="2">
    <source>
        <dbReference type="Proteomes" id="UP000030671"/>
    </source>
</evidence>
<dbReference type="GeneID" id="20672768"/>
<sequence length="75" mass="8390">MFAPGQGHRGLWGLQSDTQTIFREPRLEGSLKNRNRRMEVVGGCNPMSYQAWAYFGMGSEVTDTSWRTSTSTGVC</sequence>